<evidence type="ECO:0000256" key="6">
    <source>
        <dbReference type="ARBA" id="ARBA00013025"/>
    </source>
</evidence>
<keyword evidence="10" id="KW-0547">Nucleotide-binding</keyword>
<dbReference type="EC" id="6.3.2.12" evidence="5"/>
<keyword evidence="11" id="KW-0067">ATP-binding</keyword>
<comment type="catalytic activity">
    <reaction evidence="18">
        <text>10-formyltetrahydrofolyl-(gamma-L-Glu)(n) + L-glutamate + ATP = 10-formyltetrahydrofolyl-(gamma-L-Glu)(n+1) + ADP + phosphate + H(+)</text>
        <dbReference type="Rhea" id="RHEA:51904"/>
        <dbReference type="Rhea" id="RHEA-COMP:13088"/>
        <dbReference type="Rhea" id="RHEA-COMP:14300"/>
        <dbReference type="ChEBI" id="CHEBI:15378"/>
        <dbReference type="ChEBI" id="CHEBI:29985"/>
        <dbReference type="ChEBI" id="CHEBI:30616"/>
        <dbReference type="ChEBI" id="CHEBI:43474"/>
        <dbReference type="ChEBI" id="CHEBI:134413"/>
        <dbReference type="ChEBI" id="CHEBI:456216"/>
        <dbReference type="EC" id="6.3.2.17"/>
    </reaction>
</comment>
<dbReference type="EMBL" id="BAABBO010000007">
    <property type="protein sequence ID" value="GAA3955028.1"/>
    <property type="molecule type" value="Genomic_DNA"/>
</dbReference>
<evidence type="ECO:0000256" key="19">
    <source>
        <dbReference type="ARBA" id="ARBA00049035"/>
    </source>
</evidence>
<keyword evidence="9" id="KW-0479">Metal-binding</keyword>
<dbReference type="EC" id="6.3.2.17" evidence="6"/>
<comment type="similarity">
    <text evidence="4">Belongs to the folylpolyglutamate synthase family.</text>
</comment>
<comment type="catalytic activity">
    <reaction evidence="17">
        <text>(6S)-5,6,7,8-tetrahydrofolyl-(gamma-L-Glu)(n) + L-glutamate + ATP = (6S)-5,6,7,8-tetrahydrofolyl-(gamma-L-Glu)(n+1) + ADP + phosphate + H(+)</text>
        <dbReference type="Rhea" id="RHEA:10580"/>
        <dbReference type="Rhea" id="RHEA-COMP:14738"/>
        <dbReference type="Rhea" id="RHEA-COMP:14740"/>
        <dbReference type="ChEBI" id="CHEBI:15378"/>
        <dbReference type="ChEBI" id="CHEBI:29985"/>
        <dbReference type="ChEBI" id="CHEBI:30616"/>
        <dbReference type="ChEBI" id="CHEBI:43474"/>
        <dbReference type="ChEBI" id="CHEBI:141005"/>
        <dbReference type="ChEBI" id="CHEBI:456216"/>
        <dbReference type="EC" id="6.3.2.17"/>
    </reaction>
</comment>
<dbReference type="Gene3D" id="3.40.1190.10">
    <property type="entry name" value="Mur-like, catalytic domain"/>
    <property type="match status" value="1"/>
</dbReference>
<evidence type="ECO:0000256" key="7">
    <source>
        <dbReference type="ARBA" id="ARBA00019357"/>
    </source>
</evidence>
<evidence type="ECO:0000256" key="4">
    <source>
        <dbReference type="ARBA" id="ARBA00008276"/>
    </source>
</evidence>
<dbReference type="NCBIfam" id="TIGR01499">
    <property type="entry name" value="folC"/>
    <property type="match status" value="1"/>
</dbReference>
<protein>
    <recommendedName>
        <fullName evidence="7">Dihydrofolate synthase/folylpolyglutamate synthase</fullName>
        <ecNumber evidence="5">6.3.2.12</ecNumber>
        <ecNumber evidence="6">6.3.2.17</ecNumber>
    </recommendedName>
    <alternativeName>
        <fullName evidence="16">Folylpoly-gamma-glutamate synthetase-dihydrofolate synthetase</fullName>
    </alternativeName>
    <alternativeName>
        <fullName evidence="14">Folylpolyglutamate synthetase</fullName>
    </alternativeName>
    <alternativeName>
        <fullName evidence="15">Tetrahydrofolylpolyglutamate synthase</fullName>
    </alternativeName>
</protein>
<comment type="catalytic activity">
    <reaction evidence="19">
        <text>(6R)-5,10-methylenetetrahydrofolyl-(gamma-L-Glu)(n) + L-glutamate + ATP = (6R)-5,10-methylenetetrahydrofolyl-(gamma-L-Glu)(n+1) + ADP + phosphate + H(+)</text>
        <dbReference type="Rhea" id="RHEA:51912"/>
        <dbReference type="Rhea" id="RHEA-COMP:13257"/>
        <dbReference type="Rhea" id="RHEA-COMP:13258"/>
        <dbReference type="ChEBI" id="CHEBI:15378"/>
        <dbReference type="ChEBI" id="CHEBI:29985"/>
        <dbReference type="ChEBI" id="CHEBI:30616"/>
        <dbReference type="ChEBI" id="CHEBI:43474"/>
        <dbReference type="ChEBI" id="CHEBI:136572"/>
        <dbReference type="ChEBI" id="CHEBI:456216"/>
        <dbReference type="EC" id="6.3.2.17"/>
    </reaction>
</comment>
<dbReference type="InterPro" id="IPR004101">
    <property type="entry name" value="Mur_ligase_C"/>
</dbReference>
<dbReference type="RefSeq" id="WP_344804317.1">
    <property type="nucleotide sequence ID" value="NZ_BAABBO010000007.1"/>
</dbReference>
<dbReference type="InterPro" id="IPR036615">
    <property type="entry name" value="Mur_ligase_C_dom_sf"/>
</dbReference>
<organism evidence="22 23">
    <name type="scientific">Allohahella marinimesophila</name>
    <dbReference type="NCBI Taxonomy" id="1054972"/>
    <lineage>
        <taxon>Bacteria</taxon>
        <taxon>Pseudomonadati</taxon>
        <taxon>Pseudomonadota</taxon>
        <taxon>Gammaproteobacteria</taxon>
        <taxon>Oceanospirillales</taxon>
        <taxon>Hahellaceae</taxon>
        <taxon>Allohahella</taxon>
    </lineage>
</organism>
<keyword evidence="23" id="KW-1185">Reference proteome</keyword>
<comment type="pathway">
    <text evidence="2">Cofactor biosynthesis; tetrahydrofolate biosynthesis; 7,8-dihydrofolate from 2-amino-4-hydroxy-6-hydroxymethyl-7,8-dihydropteridine diphosphate and 4-aminobenzoate: step 2/2.</text>
</comment>
<dbReference type="SUPFAM" id="SSF53244">
    <property type="entry name" value="MurD-like peptide ligases, peptide-binding domain"/>
    <property type="match status" value="1"/>
</dbReference>
<dbReference type="InterPro" id="IPR036565">
    <property type="entry name" value="Mur-like_cat_sf"/>
</dbReference>
<evidence type="ECO:0000256" key="5">
    <source>
        <dbReference type="ARBA" id="ARBA00013023"/>
    </source>
</evidence>
<proteinExistence type="inferred from homology"/>
<evidence type="ECO:0000256" key="18">
    <source>
        <dbReference type="ARBA" id="ARBA00047808"/>
    </source>
</evidence>
<evidence type="ECO:0000256" key="17">
    <source>
        <dbReference type="ARBA" id="ARBA00047493"/>
    </source>
</evidence>
<evidence type="ECO:0000313" key="23">
    <source>
        <dbReference type="Proteomes" id="UP001501337"/>
    </source>
</evidence>
<dbReference type="Gene3D" id="3.90.190.20">
    <property type="entry name" value="Mur ligase, C-terminal domain"/>
    <property type="match status" value="1"/>
</dbReference>
<keyword evidence="8" id="KW-0436">Ligase</keyword>
<keyword evidence="13" id="KW-0289">Folate biosynthesis</keyword>
<evidence type="ECO:0000256" key="15">
    <source>
        <dbReference type="ARBA" id="ARBA00030592"/>
    </source>
</evidence>
<dbReference type="PANTHER" id="PTHR11136">
    <property type="entry name" value="FOLYLPOLYGLUTAMATE SYNTHASE-RELATED"/>
    <property type="match status" value="1"/>
</dbReference>
<evidence type="ECO:0000313" key="22">
    <source>
        <dbReference type="EMBL" id="GAA3955028.1"/>
    </source>
</evidence>
<name>A0ABP7NVV4_9GAMM</name>
<reference evidence="23" key="1">
    <citation type="journal article" date="2019" name="Int. J. Syst. Evol. Microbiol.">
        <title>The Global Catalogue of Microorganisms (GCM) 10K type strain sequencing project: providing services to taxonomists for standard genome sequencing and annotation.</title>
        <authorList>
            <consortium name="The Broad Institute Genomics Platform"/>
            <consortium name="The Broad Institute Genome Sequencing Center for Infectious Disease"/>
            <person name="Wu L."/>
            <person name="Ma J."/>
        </authorList>
    </citation>
    <scope>NUCLEOTIDE SEQUENCE [LARGE SCALE GENOMIC DNA]</scope>
    <source>
        <strain evidence="23">JCM 17555</strain>
    </source>
</reference>
<dbReference type="Pfam" id="PF02875">
    <property type="entry name" value="Mur_ligase_C"/>
    <property type="match status" value="1"/>
</dbReference>
<dbReference type="InterPro" id="IPR001645">
    <property type="entry name" value="Folylpolyglutamate_synth"/>
</dbReference>
<evidence type="ECO:0000256" key="9">
    <source>
        <dbReference type="ARBA" id="ARBA00022723"/>
    </source>
</evidence>
<sequence length="451" mass="48279">MIKHAAELPAAGSEDLAGWLTYLESMLGAEFSMRPGLDRSARVWQRLNPLGLRIARQIVIVAGTNGKGSTAAGLSVGVYGSPHVLRFNERCRIDGEEVSNARFCQVFEQVETARHEAAVQGPVPLSYYEFTTLAVFELLRAADLDLVVLEVGLGGRLDTVNLIDADLAIITRIGLDHQAVLGNTLELIGAEKAGILRQDGLCVLGSEAMPASVLTHAAALNNVVRGYGEHFDERHYGLADAGLEHHGTCLPAVNLSAACAAFELLGHELPDDYLHRLNALSLPGRLQILQADPMICVDAAHNEQAAEFLAAWLHRYMKPTREAGGEAGAGRRGDIRAVFACFADKAIEELLAPMLPLVNHWCLFPLQGPRAASVARLEQALGTALAQAASQSHTAAIEMPRIEGHCSLSNALESATKGLQSGDCVIAFGSFQVVEAMLLGWHNSNNNSHAS</sequence>
<accession>A0ABP7NVV4</accession>
<evidence type="ECO:0000256" key="12">
    <source>
        <dbReference type="ARBA" id="ARBA00022842"/>
    </source>
</evidence>
<evidence type="ECO:0000259" key="21">
    <source>
        <dbReference type="Pfam" id="PF02875"/>
    </source>
</evidence>
<evidence type="ECO:0000256" key="11">
    <source>
        <dbReference type="ARBA" id="ARBA00022840"/>
    </source>
</evidence>
<comment type="pathway">
    <text evidence="3">Cofactor biosynthesis; tetrahydrofolylpolyglutamate biosynthesis.</text>
</comment>
<evidence type="ECO:0000256" key="20">
    <source>
        <dbReference type="ARBA" id="ARBA00049161"/>
    </source>
</evidence>
<evidence type="ECO:0000256" key="2">
    <source>
        <dbReference type="ARBA" id="ARBA00004799"/>
    </source>
</evidence>
<gene>
    <name evidence="22" type="primary">folC</name>
    <name evidence="22" type="ORF">GCM10022278_12030</name>
</gene>
<comment type="catalytic activity">
    <reaction evidence="20">
        <text>7,8-dihydropteroate + L-glutamate + ATP = 7,8-dihydrofolate + ADP + phosphate + H(+)</text>
        <dbReference type="Rhea" id="RHEA:23584"/>
        <dbReference type="ChEBI" id="CHEBI:15378"/>
        <dbReference type="ChEBI" id="CHEBI:17839"/>
        <dbReference type="ChEBI" id="CHEBI:29985"/>
        <dbReference type="ChEBI" id="CHEBI:30616"/>
        <dbReference type="ChEBI" id="CHEBI:43474"/>
        <dbReference type="ChEBI" id="CHEBI:57451"/>
        <dbReference type="ChEBI" id="CHEBI:456216"/>
        <dbReference type="EC" id="6.3.2.12"/>
    </reaction>
</comment>
<keyword evidence="12" id="KW-0460">Magnesium</keyword>
<evidence type="ECO:0000256" key="3">
    <source>
        <dbReference type="ARBA" id="ARBA00005150"/>
    </source>
</evidence>
<comment type="caution">
    <text evidence="22">The sequence shown here is derived from an EMBL/GenBank/DDBJ whole genome shotgun (WGS) entry which is preliminary data.</text>
</comment>
<evidence type="ECO:0000256" key="16">
    <source>
        <dbReference type="ARBA" id="ARBA00032510"/>
    </source>
</evidence>
<evidence type="ECO:0000256" key="8">
    <source>
        <dbReference type="ARBA" id="ARBA00022598"/>
    </source>
</evidence>
<evidence type="ECO:0000256" key="14">
    <source>
        <dbReference type="ARBA" id="ARBA00030048"/>
    </source>
</evidence>
<feature type="domain" description="Mur ligase C-terminal" evidence="21">
    <location>
        <begin position="284"/>
        <end position="431"/>
    </location>
</feature>
<evidence type="ECO:0000256" key="1">
    <source>
        <dbReference type="ARBA" id="ARBA00002714"/>
    </source>
</evidence>
<dbReference type="PANTHER" id="PTHR11136:SF0">
    <property type="entry name" value="DIHYDROFOLATE SYNTHETASE-RELATED"/>
    <property type="match status" value="1"/>
</dbReference>
<evidence type="ECO:0000256" key="13">
    <source>
        <dbReference type="ARBA" id="ARBA00022909"/>
    </source>
</evidence>
<comment type="function">
    <text evidence="1">Functions in two distinct reactions of the de novo folate biosynthetic pathway. Catalyzes the addition of a glutamate residue to dihydropteroate (7,8-dihydropteroate or H2Pte) to form dihydrofolate (7,8-dihydrofolate monoglutamate or H2Pte-Glu). Also catalyzes successive additions of L-glutamate to tetrahydrofolate or 10-formyltetrahydrofolate or 5,10-methylenetetrahydrofolate, leading to folylpolyglutamate derivatives.</text>
</comment>
<dbReference type="SUPFAM" id="SSF53623">
    <property type="entry name" value="MurD-like peptide ligases, catalytic domain"/>
    <property type="match status" value="1"/>
</dbReference>
<dbReference type="Proteomes" id="UP001501337">
    <property type="component" value="Unassembled WGS sequence"/>
</dbReference>
<evidence type="ECO:0000256" key="10">
    <source>
        <dbReference type="ARBA" id="ARBA00022741"/>
    </source>
</evidence>